<dbReference type="Proteomes" id="UP000265520">
    <property type="component" value="Unassembled WGS sequence"/>
</dbReference>
<reference evidence="2 3" key="1">
    <citation type="journal article" date="2018" name="Front. Plant Sci.">
        <title>Red Clover (Trifolium pratense) and Zigzag Clover (T. medium) - A Picture of Genomic Similarities and Differences.</title>
        <authorList>
            <person name="Dluhosova J."/>
            <person name="Istvanek J."/>
            <person name="Nedelnik J."/>
            <person name="Repkova J."/>
        </authorList>
    </citation>
    <scope>NUCLEOTIDE SEQUENCE [LARGE SCALE GENOMIC DNA]</scope>
    <source>
        <strain evidence="3">cv. 10/8</strain>
        <tissue evidence="2">Leaf</tissue>
    </source>
</reference>
<organism evidence="2 3">
    <name type="scientific">Trifolium medium</name>
    <dbReference type="NCBI Taxonomy" id="97028"/>
    <lineage>
        <taxon>Eukaryota</taxon>
        <taxon>Viridiplantae</taxon>
        <taxon>Streptophyta</taxon>
        <taxon>Embryophyta</taxon>
        <taxon>Tracheophyta</taxon>
        <taxon>Spermatophyta</taxon>
        <taxon>Magnoliopsida</taxon>
        <taxon>eudicotyledons</taxon>
        <taxon>Gunneridae</taxon>
        <taxon>Pentapetalae</taxon>
        <taxon>rosids</taxon>
        <taxon>fabids</taxon>
        <taxon>Fabales</taxon>
        <taxon>Fabaceae</taxon>
        <taxon>Papilionoideae</taxon>
        <taxon>50 kb inversion clade</taxon>
        <taxon>NPAAA clade</taxon>
        <taxon>Hologalegina</taxon>
        <taxon>IRL clade</taxon>
        <taxon>Trifolieae</taxon>
        <taxon>Trifolium</taxon>
    </lineage>
</organism>
<proteinExistence type="predicted"/>
<evidence type="ECO:0000256" key="1">
    <source>
        <dbReference type="SAM" id="MobiDB-lite"/>
    </source>
</evidence>
<name>A0A392R452_9FABA</name>
<keyword evidence="3" id="KW-1185">Reference proteome</keyword>
<feature type="compositionally biased region" description="Basic and acidic residues" evidence="1">
    <location>
        <begin position="14"/>
        <end position="23"/>
    </location>
</feature>
<protein>
    <submittedName>
        <fullName evidence="2">Uncharacterized protein</fullName>
    </submittedName>
</protein>
<comment type="caution">
    <text evidence="2">The sequence shown here is derived from an EMBL/GenBank/DDBJ whole genome shotgun (WGS) entry which is preliminary data.</text>
</comment>
<sequence length="53" mass="5583">MASIMGGPSNPKGRSGETSKRMIAEICSVRTDTANPKEGGRPVLGFNDDEYPG</sequence>
<evidence type="ECO:0000313" key="2">
    <source>
        <dbReference type="EMBL" id="MCI31009.1"/>
    </source>
</evidence>
<feature type="non-terminal residue" evidence="2">
    <location>
        <position position="53"/>
    </location>
</feature>
<dbReference type="AlphaFoldDB" id="A0A392R452"/>
<feature type="region of interest" description="Disordered" evidence="1">
    <location>
        <begin position="1"/>
        <end position="53"/>
    </location>
</feature>
<accession>A0A392R452</accession>
<dbReference type="EMBL" id="LXQA010183939">
    <property type="protein sequence ID" value="MCI31009.1"/>
    <property type="molecule type" value="Genomic_DNA"/>
</dbReference>
<evidence type="ECO:0000313" key="3">
    <source>
        <dbReference type="Proteomes" id="UP000265520"/>
    </source>
</evidence>